<keyword evidence="3 7" id="KW-0812">Transmembrane</keyword>
<evidence type="ECO:0000256" key="4">
    <source>
        <dbReference type="ARBA" id="ARBA00022989"/>
    </source>
</evidence>
<keyword evidence="10" id="KW-1185">Reference proteome</keyword>
<feature type="domain" description="Cyclic nucleotide-binding" evidence="8">
    <location>
        <begin position="450"/>
        <end position="531"/>
    </location>
</feature>
<dbReference type="OrthoDB" id="421226at2759"/>
<reference evidence="9 10" key="1">
    <citation type="submission" date="2014-06" db="EMBL/GenBank/DDBJ databases">
        <authorList>
            <person name="Swart Estienne"/>
        </authorList>
    </citation>
    <scope>NUCLEOTIDE SEQUENCE [LARGE SCALE GENOMIC DNA]</scope>
    <source>
        <strain evidence="9 10">130c</strain>
    </source>
</reference>
<keyword evidence="5" id="KW-0406">Ion transport</keyword>
<evidence type="ECO:0000256" key="1">
    <source>
        <dbReference type="ARBA" id="ARBA00004141"/>
    </source>
</evidence>
<dbReference type="GO" id="GO:0005249">
    <property type="term" value="F:voltage-gated potassium channel activity"/>
    <property type="evidence" value="ECO:0007669"/>
    <property type="project" value="TreeGrafter"/>
</dbReference>
<dbReference type="InterPro" id="IPR000595">
    <property type="entry name" value="cNMP-bd_dom"/>
</dbReference>
<dbReference type="SUPFAM" id="SSF51206">
    <property type="entry name" value="cAMP-binding domain-like"/>
    <property type="match status" value="2"/>
</dbReference>
<dbReference type="Proteomes" id="UP000039865">
    <property type="component" value="Unassembled WGS sequence"/>
</dbReference>
<evidence type="ECO:0000313" key="10">
    <source>
        <dbReference type="Proteomes" id="UP000039865"/>
    </source>
</evidence>
<feature type="transmembrane region" description="Helical" evidence="7">
    <location>
        <begin position="56"/>
        <end position="73"/>
    </location>
</feature>
<dbReference type="PANTHER" id="PTHR10217:SF435">
    <property type="entry name" value="POTASSIUM VOLTAGE-GATED CHANNEL PROTEIN EAG"/>
    <property type="match status" value="1"/>
</dbReference>
<accession>A0A078AZG5</accession>
<feature type="transmembrane region" description="Helical" evidence="7">
    <location>
        <begin position="203"/>
        <end position="222"/>
    </location>
</feature>
<evidence type="ECO:0000256" key="2">
    <source>
        <dbReference type="ARBA" id="ARBA00022448"/>
    </source>
</evidence>
<dbReference type="Pfam" id="PF00520">
    <property type="entry name" value="Ion_trans"/>
    <property type="match status" value="1"/>
</dbReference>
<evidence type="ECO:0000256" key="7">
    <source>
        <dbReference type="SAM" id="Phobius"/>
    </source>
</evidence>
<dbReference type="InterPro" id="IPR050818">
    <property type="entry name" value="KCNH_animal-type"/>
</dbReference>
<proteinExistence type="predicted"/>
<feature type="domain" description="Cyclic nucleotide-binding" evidence="8">
    <location>
        <begin position="358"/>
        <end position="388"/>
    </location>
</feature>
<dbReference type="PANTHER" id="PTHR10217">
    <property type="entry name" value="VOLTAGE AND LIGAND GATED POTASSIUM CHANNEL"/>
    <property type="match status" value="1"/>
</dbReference>
<keyword evidence="6 7" id="KW-0472">Membrane</keyword>
<dbReference type="CDD" id="cd00038">
    <property type="entry name" value="CAP_ED"/>
    <property type="match status" value="1"/>
</dbReference>
<name>A0A078AZG5_STYLE</name>
<comment type="subcellular location">
    <subcellularLocation>
        <location evidence="1">Membrane</location>
        <topology evidence="1">Multi-pass membrane protein</topology>
    </subcellularLocation>
</comment>
<organism evidence="9 10">
    <name type="scientific">Stylonychia lemnae</name>
    <name type="common">Ciliate</name>
    <dbReference type="NCBI Taxonomy" id="5949"/>
    <lineage>
        <taxon>Eukaryota</taxon>
        <taxon>Sar</taxon>
        <taxon>Alveolata</taxon>
        <taxon>Ciliophora</taxon>
        <taxon>Intramacronucleata</taxon>
        <taxon>Spirotrichea</taxon>
        <taxon>Stichotrichia</taxon>
        <taxon>Sporadotrichida</taxon>
        <taxon>Oxytrichidae</taxon>
        <taxon>Stylonychinae</taxon>
        <taxon>Stylonychia</taxon>
    </lineage>
</organism>
<feature type="transmembrane region" description="Helical" evidence="7">
    <location>
        <begin position="161"/>
        <end position="183"/>
    </location>
</feature>
<dbReference type="PROSITE" id="PS50042">
    <property type="entry name" value="CNMP_BINDING_3"/>
    <property type="match status" value="3"/>
</dbReference>
<feature type="transmembrane region" description="Helical" evidence="7">
    <location>
        <begin position="24"/>
        <end position="41"/>
    </location>
</feature>
<gene>
    <name evidence="9" type="primary">Contig9637.g10302</name>
    <name evidence="9" type="ORF">STYLEM_16650</name>
</gene>
<evidence type="ECO:0000259" key="8">
    <source>
        <dbReference type="PROSITE" id="PS50042"/>
    </source>
</evidence>
<dbReference type="InterPro" id="IPR005821">
    <property type="entry name" value="Ion_trans_dom"/>
</dbReference>
<dbReference type="Gene3D" id="1.10.287.70">
    <property type="match status" value="1"/>
</dbReference>
<sequence>MQNRIGEIYSKLKQLIHPHSNGKFYWDMLIIVLSLFNAFYVPVELTFAIETTEMEVINYIMDCIFVLDIVVNFRTIYFDERTNDPITETRKIAINYVLRGRFFIDIVATLPLEFISEIKDVHISKSSLKLIGLIKLTRLLRLGRIITYIRMSKSFKHGIKIFLLAIYLFLIIHWIDCAAYYVFMVEEDWLPPKDVIPDHTFIYDDYTNGYFVMFYYGSLYLMSNDALPFTTLEIVFSIIFVFIGSVSLGILVGQLSTILSQITKKARSEAEKVDFIQSMMFNLKVPEILQQRIIEYHSTCISSQYIIGPARLKLLAPSLIQKISDHQLQKLISENPWFSSSDNHLASMFSKFTSIQLYLPGDVILKQGDEGKSFHFIINGYANVVRENIDMRLSQFQEIANQNLNYQKQQTIFERFKQFFMNSQSSTLKEDLEKIQKLATIKVSKKRNIGTRRSNVFIPQDNEDDAYSFLREIGQNNYFGEISLLTNLKITASVYAIDQMTCGEIEQRKFLQIISHSSDFKKKLMNRIKQYQDPLFKEFEYILRNAFIFKHLSNDTLNKISHLFHQESRMSGQTLIRKRERHDLIYFIRKGEVEVRFPYSMYDAALSTNMYHQFINTIDTNKDAQIQDENIYFGRINEGGYFNLSSALLKKFSLFEFIVSSKKVDLLILNAADLVFLSKKCEDLYYALETHAVLYEVDGQKYDFNRQIRKPPTHNSRIDSEYIHQKNKNLLIKQIKAIKPKEFLNLRIFGLLDELFNLRRDKYIKQKRRKYLKELKEKRLQNHSWLKQFITMRDQANQFNQEFTEETEEQLMKVLDTIKDKDKLLESFKGQVCKMQNDLERRSDRFIQVKCFQAGIEVQEFEDMIQQADQVKDQTKLNISTAGPEFGDILDEDYIAKSEELIHKQPLSEHNKSDTSVTDSDDVETEFDDIRFIIEKHKQEEMMMKQSHKKSLSREKLFKLENVDLELLKNQKSFVQLESINIDFRDKIKKAKESRLQYMYNRSKKSVQS</sequence>
<keyword evidence="4 7" id="KW-1133">Transmembrane helix</keyword>
<dbReference type="GO" id="GO:0005886">
    <property type="term" value="C:plasma membrane"/>
    <property type="evidence" value="ECO:0007669"/>
    <property type="project" value="TreeGrafter"/>
</dbReference>
<evidence type="ECO:0000256" key="3">
    <source>
        <dbReference type="ARBA" id="ARBA00022692"/>
    </source>
</evidence>
<dbReference type="Gene3D" id="2.60.120.10">
    <property type="entry name" value="Jelly Rolls"/>
    <property type="match status" value="2"/>
</dbReference>
<protein>
    <submittedName>
        <fullName evidence="9">Voltage-gated ion channel superfamily</fullName>
    </submittedName>
</protein>
<dbReference type="InParanoid" id="A0A078AZG5"/>
<evidence type="ECO:0000256" key="5">
    <source>
        <dbReference type="ARBA" id="ARBA00023065"/>
    </source>
</evidence>
<evidence type="ECO:0000256" key="6">
    <source>
        <dbReference type="ARBA" id="ARBA00023136"/>
    </source>
</evidence>
<feature type="domain" description="Cyclic nucleotide-binding" evidence="8">
    <location>
        <begin position="548"/>
        <end position="595"/>
    </location>
</feature>
<feature type="transmembrane region" description="Helical" evidence="7">
    <location>
        <begin position="234"/>
        <end position="255"/>
    </location>
</feature>
<evidence type="ECO:0000313" key="9">
    <source>
        <dbReference type="EMBL" id="CDW87544.1"/>
    </source>
</evidence>
<dbReference type="InterPro" id="IPR018490">
    <property type="entry name" value="cNMP-bd_dom_sf"/>
</dbReference>
<keyword evidence="2" id="KW-0813">Transport</keyword>
<dbReference type="EMBL" id="CCKQ01015714">
    <property type="protein sequence ID" value="CDW87544.1"/>
    <property type="molecule type" value="Genomic_DNA"/>
</dbReference>
<dbReference type="AlphaFoldDB" id="A0A078AZG5"/>
<dbReference type="GO" id="GO:0042391">
    <property type="term" value="P:regulation of membrane potential"/>
    <property type="evidence" value="ECO:0007669"/>
    <property type="project" value="TreeGrafter"/>
</dbReference>
<dbReference type="InterPro" id="IPR014710">
    <property type="entry name" value="RmlC-like_jellyroll"/>
</dbReference>
<dbReference type="SUPFAM" id="SSF81324">
    <property type="entry name" value="Voltage-gated potassium channels"/>
    <property type="match status" value="1"/>
</dbReference>